<gene>
    <name evidence="7" type="ORF">K8344_06120</name>
</gene>
<dbReference type="RefSeq" id="WP_237607864.1">
    <property type="nucleotide sequence ID" value="NZ_JAIRBB010000003.1"/>
</dbReference>
<organism evidence="7 8">
    <name type="scientific">Aequorivita xiaoshiensis</name>
    <dbReference type="NCBI Taxonomy" id="2874476"/>
    <lineage>
        <taxon>Bacteria</taxon>
        <taxon>Pseudomonadati</taxon>
        <taxon>Bacteroidota</taxon>
        <taxon>Flavobacteriia</taxon>
        <taxon>Flavobacteriales</taxon>
        <taxon>Flavobacteriaceae</taxon>
        <taxon>Aequorivita</taxon>
    </lineage>
</organism>
<dbReference type="Pfam" id="PF02630">
    <property type="entry name" value="SCO1-SenC"/>
    <property type="match status" value="1"/>
</dbReference>
<protein>
    <submittedName>
        <fullName evidence="7">SCO family protein</fullName>
    </submittedName>
</protein>
<keyword evidence="5" id="KW-0812">Transmembrane</keyword>
<dbReference type="GO" id="GO:0046872">
    <property type="term" value="F:metal ion binding"/>
    <property type="evidence" value="ECO:0007669"/>
    <property type="project" value="UniProtKB-KW"/>
</dbReference>
<keyword evidence="4" id="KW-1015">Disulfide bond</keyword>
<evidence type="ECO:0000256" key="1">
    <source>
        <dbReference type="ARBA" id="ARBA00010996"/>
    </source>
</evidence>
<keyword evidence="8" id="KW-1185">Reference proteome</keyword>
<dbReference type="InterPro" id="IPR003782">
    <property type="entry name" value="SCO1/SenC"/>
</dbReference>
<evidence type="ECO:0000256" key="3">
    <source>
        <dbReference type="PIRSR" id="PIRSR603782-1"/>
    </source>
</evidence>
<proteinExistence type="inferred from homology"/>
<evidence type="ECO:0000256" key="2">
    <source>
        <dbReference type="ARBA" id="ARBA00023008"/>
    </source>
</evidence>
<keyword evidence="2 3" id="KW-0186">Copper</keyword>
<reference evidence="7" key="1">
    <citation type="submission" date="2021-09" db="EMBL/GenBank/DDBJ databases">
        <title>Genome of Aequorivita sp. strain F64183.</title>
        <authorList>
            <person name="Wang Y."/>
        </authorList>
    </citation>
    <scope>NUCLEOTIDE SEQUENCE</scope>
    <source>
        <strain evidence="7">F64183</strain>
    </source>
</reference>
<accession>A0A9X1R345</accession>
<keyword evidence="3" id="KW-0479">Metal-binding</keyword>
<evidence type="ECO:0000256" key="5">
    <source>
        <dbReference type="SAM" id="Phobius"/>
    </source>
</evidence>
<feature type="disulfide bond" description="Redox-active" evidence="4">
    <location>
        <begin position="72"/>
        <end position="76"/>
    </location>
</feature>
<dbReference type="CDD" id="cd02968">
    <property type="entry name" value="SCO"/>
    <property type="match status" value="1"/>
</dbReference>
<feature type="binding site" evidence="3">
    <location>
        <position position="72"/>
    </location>
    <ligand>
        <name>Cu cation</name>
        <dbReference type="ChEBI" id="CHEBI:23378"/>
    </ligand>
</feature>
<evidence type="ECO:0000259" key="6">
    <source>
        <dbReference type="PROSITE" id="PS51352"/>
    </source>
</evidence>
<comment type="caution">
    <text evidence="7">The sequence shown here is derived from an EMBL/GenBank/DDBJ whole genome shotgun (WGS) entry which is preliminary data.</text>
</comment>
<feature type="transmembrane region" description="Helical" evidence="5">
    <location>
        <begin position="7"/>
        <end position="26"/>
    </location>
</feature>
<sequence>MKKNYSYIGISFIILIFGIWAVPKIVETLSKPELATIGPVPGFEFTDQNGKTITNKDYEGKVYVVEFFFTTCPSICPIMNENMIKIQNEFLGNPKVGIASFTIDPEHDTPEVLKTYAENTGITKLQWHLLTGDKDEIFKLANEGFNLYVGKGSEAEGGFEHSGYFALIDQDGNIRSRIDEFDNPIIYYDGLEDKQIQMLKEDIKALL</sequence>
<dbReference type="EMBL" id="JAIRBB010000003">
    <property type="protein sequence ID" value="MCG2430688.1"/>
    <property type="molecule type" value="Genomic_DNA"/>
</dbReference>
<dbReference type="PANTHER" id="PTHR12151">
    <property type="entry name" value="ELECTRON TRANSPORT PROTIN SCO1/SENC FAMILY MEMBER"/>
    <property type="match status" value="1"/>
</dbReference>
<dbReference type="Gene3D" id="3.40.30.10">
    <property type="entry name" value="Glutaredoxin"/>
    <property type="match status" value="1"/>
</dbReference>
<evidence type="ECO:0000313" key="7">
    <source>
        <dbReference type="EMBL" id="MCG2430688.1"/>
    </source>
</evidence>
<dbReference type="SUPFAM" id="SSF52833">
    <property type="entry name" value="Thioredoxin-like"/>
    <property type="match status" value="1"/>
</dbReference>
<feature type="binding site" evidence="3">
    <location>
        <position position="76"/>
    </location>
    <ligand>
        <name>Cu cation</name>
        <dbReference type="ChEBI" id="CHEBI:23378"/>
    </ligand>
</feature>
<name>A0A9X1R345_9FLAO</name>
<dbReference type="PROSITE" id="PS51352">
    <property type="entry name" value="THIOREDOXIN_2"/>
    <property type="match status" value="1"/>
</dbReference>
<keyword evidence="5" id="KW-1133">Transmembrane helix</keyword>
<evidence type="ECO:0000256" key="4">
    <source>
        <dbReference type="PIRSR" id="PIRSR603782-2"/>
    </source>
</evidence>
<comment type="similarity">
    <text evidence="1">Belongs to the SCO1/2 family.</text>
</comment>
<feature type="domain" description="Thioredoxin" evidence="6">
    <location>
        <begin position="34"/>
        <end position="201"/>
    </location>
</feature>
<dbReference type="AlphaFoldDB" id="A0A9X1R345"/>
<dbReference type="Proteomes" id="UP001139462">
    <property type="component" value="Unassembled WGS sequence"/>
</dbReference>
<evidence type="ECO:0000313" key="8">
    <source>
        <dbReference type="Proteomes" id="UP001139462"/>
    </source>
</evidence>
<dbReference type="PANTHER" id="PTHR12151:SF25">
    <property type="entry name" value="LINALOOL DEHYDRATASE_ISOMERASE DOMAIN-CONTAINING PROTEIN"/>
    <property type="match status" value="1"/>
</dbReference>
<dbReference type="InterPro" id="IPR013766">
    <property type="entry name" value="Thioredoxin_domain"/>
</dbReference>
<keyword evidence="5" id="KW-0472">Membrane</keyword>
<feature type="binding site" evidence="3">
    <location>
        <position position="161"/>
    </location>
    <ligand>
        <name>Cu cation</name>
        <dbReference type="ChEBI" id="CHEBI:23378"/>
    </ligand>
</feature>
<dbReference type="InterPro" id="IPR036249">
    <property type="entry name" value="Thioredoxin-like_sf"/>
</dbReference>